<gene>
    <name evidence="3" type="ORF">L7E55_06770</name>
</gene>
<dbReference type="InterPro" id="IPR019606">
    <property type="entry name" value="GerMN"/>
</dbReference>
<evidence type="ECO:0000313" key="4">
    <source>
        <dbReference type="Proteomes" id="UP001154312"/>
    </source>
</evidence>
<dbReference type="RefSeq" id="WP_277443344.1">
    <property type="nucleotide sequence ID" value="NZ_JAKOAV010000009.1"/>
</dbReference>
<feature type="region of interest" description="Disordered" evidence="1">
    <location>
        <begin position="15"/>
        <end position="35"/>
    </location>
</feature>
<protein>
    <submittedName>
        <fullName evidence="3">GerMN domain-containing protein</fullName>
    </submittedName>
</protein>
<dbReference type="Pfam" id="PF10646">
    <property type="entry name" value="Germane"/>
    <property type="match status" value="1"/>
</dbReference>
<comment type="caution">
    <text evidence="3">The sequence shown here is derived from an EMBL/GenBank/DDBJ whole genome shotgun (WGS) entry which is preliminary data.</text>
</comment>
<dbReference type="EMBL" id="JAKOAV010000009">
    <property type="protein sequence ID" value="MDF9408063.1"/>
    <property type="molecule type" value="Genomic_DNA"/>
</dbReference>
<dbReference type="AlphaFoldDB" id="A0A9X4H5E5"/>
<proteinExistence type="predicted"/>
<dbReference type="SMART" id="SM00909">
    <property type="entry name" value="Germane"/>
    <property type="match status" value="1"/>
</dbReference>
<feature type="compositionally biased region" description="Polar residues" evidence="1">
    <location>
        <begin position="15"/>
        <end position="31"/>
    </location>
</feature>
<keyword evidence="4" id="KW-1185">Reference proteome</keyword>
<dbReference type="InterPro" id="IPR018911">
    <property type="entry name" value="Gmad2_Ig-like_dom"/>
</dbReference>
<evidence type="ECO:0000256" key="1">
    <source>
        <dbReference type="SAM" id="MobiDB-lite"/>
    </source>
</evidence>
<feature type="domain" description="GerMN" evidence="2">
    <location>
        <begin position="71"/>
        <end position="159"/>
    </location>
</feature>
<dbReference type="Pfam" id="PF10648">
    <property type="entry name" value="Gmad2"/>
    <property type="match status" value="1"/>
</dbReference>
<sequence>MFLLLLTVTACKPQVGNQPSGEQEQAATPSQGEIAKDDQKTNLPVYYVKITADDAYLVREVHQVPYTKEVIKAALEELINTNPVTPGAVRVLPAGTKIRGISVQDGLATVDFSRDVLRANVGASGEELGIQSIINTVTEFPGVQKVSFLVEGTVDQEAKNWWGHVGLYSQPFARDVAKVYEPAIWLTSPAPDQVVASPLEVRGSARVFEATVSARLLDDSGKELASGFATAAQGAPGRGDFVLPLKYQVNSPGKGKVEVYWKSPKDGKEMDKVVIPVAW</sequence>
<reference evidence="3" key="1">
    <citation type="submission" date="2022-02" db="EMBL/GenBank/DDBJ databases">
        <authorList>
            <person name="Leng L."/>
        </authorList>
    </citation>
    <scope>NUCLEOTIDE SEQUENCE</scope>
    <source>
        <strain evidence="3">JI</strain>
    </source>
</reference>
<evidence type="ECO:0000313" key="3">
    <source>
        <dbReference type="EMBL" id="MDF9408063.1"/>
    </source>
</evidence>
<name>A0A9X4H5E5_9FIRM</name>
<dbReference type="Proteomes" id="UP001154312">
    <property type="component" value="Unassembled WGS sequence"/>
</dbReference>
<accession>A0A9X4H5E5</accession>
<organism evidence="3 4">
    <name type="scientific">Pelotomaculum isophthalicicum JI</name>
    <dbReference type="NCBI Taxonomy" id="947010"/>
    <lineage>
        <taxon>Bacteria</taxon>
        <taxon>Bacillati</taxon>
        <taxon>Bacillota</taxon>
        <taxon>Clostridia</taxon>
        <taxon>Eubacteriales</taxon>
        <taxon>Desulfotomaculaceae</taxon>
        <taxon>Pelotomaculum</taxon>
    </lineage>
</organism>
<evidence type="ECO:0000259" key="2">
    <source>
        <dbReference type="SMART" id="SM00909"/>
    </source>
</evidence>